<evidence type="ECO:0000256" key="1">
    <source>
        <dbReference type="SAM" id="Phobius"/>
    </source>
</evidence>
<proteinExistence type="predicted"/>
<dbReference type="WBParaSite" id="Hba_09779">
    <property type="protein sequence ID" value="Hba_09779"/>
    <property type="gene ID" value="Hba_09779"/>
</dbReference>
<keyword evidence="1" id="KW-0812">Transmembrane</keyword>
<evidence type="ECO:0000313" key="3">
    <source>
        <dbReference type="WBParaSite" id="Hba_09779"/>
    </source>
</evidence>
<name>A0A1I7WXE1_HETBA</name>
<evidence type="ECO:0000313" key="2">
    <source>
        <dbReference type="Proteomes" id="UP000095283"/>
    </source>
</evidence>
<dbReference type="AlphaFoldDB" id="A0A1I7WXE1"/>
<protein>
    <submittedName>
        <fullName evidence="3">Transmembrane protein</fullName>
    </submittedName>
</protein>
<keyword evidence="1" id="KW-1133">Transmembrane helix</keyword>
<accession>A0A1I7WXE1</accession>
<dbReference type="Proteomes" id="UP000095283">
    <property type="component" value="Unplaced"/>
</dbReference>
<reference evidence="3" key="1">
    <citation type="submission" date="2016-11" db="UniProtKB">
        <authorList>
            <consortium name="WormBaseParasite"/>
        </authorList>
    </citation>
    <scope>IDENTIFICATION</scope>
</reference>
<keyword evidence="2" id="KW-1185">Reference proteome</keyword>
<organism evidence="2 3">
    <name type="scientific">Heterorhabditis bacteriophora</name>
    <name type="common">Entomopathogenic nematode worm</name>
    <dbReference type="NCBI Taxonomy" id="37862"/>
    <lineage>
        <taxon>Eukaryota</taxon>
        <taxon>Metazoa</taxon>
        <taxon>Ecdysozoa</taxon>
        <taxon>Nematoda</taxon>
        <taxon>Chromadorea</taxon>
        <taxon>Rhabditida</taxon>
        <taxon>Rhabditina</taxon>
        <taxon>Rhabditomorpha</taxon>
        <taxon>Strongyloidea</taxon>
        <taxon>Heterorhabditidae</taxon>
        <taxon>Heterorhabditis</taxon>
    </lineage>
</organism>
<sequence length="192" mass="22054">MGFFHSMYYFVLLNEKNDLFDILIYSCTLKNLKFWKDRRNNLSFVIYDHMKRVVSEIGKYIYHMNYVSEGGRAIRDIVRVERRSQTITLHGPVLRSIGGKLRTIANNSSASSSLFARPLTICLMHIISSTLAICFCLCMRLKGERMKSRRARAVDSVVNVERAEQGPNKCIAAETGIYRLSYGRTEKQPGDL</sequence>
<keyword evidence="1" id="KW-0472">Membrane</keyword>
<feature type="transmembrane region" description="Helical" evidence="1">
    <location>
        <begin position="118"/>
        <end position="141"/>
    </location>
</feature>